<dbReference type="InterPro" id="IPR001623">
    <property type="entry name" value="DnaJ_domain"/>
</dbReference>
<proteinExistence type="predicted"/>
<evidence type="ECO:0000256" key="1">
    <source>
        <dbReference type="SAM" id="MobiDB-lite"/>
    </source>
</evidence>
<feature type="domain" description="J" evidence="2">
    <location>
        <begin position="19"/>
        <end position="90"/>
    </location>
</feature>
<dbReference type="PROSITE" id="PS00636">
    <property type="entry name" value="DNAJ_1"/>
    <property type="match status" value="1"/>
</dbReference>
<keyword evidence="4" id="KW-1185">Reference proteome</keyword>
<dbReference type="GO" id="GO:0042393">
    <property type="term" value="F:histone binding"/>
    <property type="evidence" value="ECO:0007669"/>
    <property type="project" value="EnsemblFungi"/>
</dbReference>
<dbReference type="GO" id="GO:0005634">
    <property type="term" value="C:nucleus"/>
    <property type="evidence" value="ECO:0007669"/>
    <property type="project" value="TreeGrafter"/>
</dbReference>
<dbReference type="GO" id="GO:0031072">
    <property type="term" value="F:heat shock protein binding"/>
    <property type="evidence" value="ECO:0007669"/>
    <property type="project" value="TreeGrafter"/>
</dbReference>
<dbReference type="PANTHER" id="PTHR44144:SF1">
    <property type="entry name" value="DNAJ HOMOLOG SUBFAMILY C MEMBER 9"/>
    <property type="match status" value="1"/>
</dbReference>
<dbReference type="AlphaFoldDB" id="A0A168BE56"/>
<dbReference type="CDD" id="cd06257">
    <property type="entry name" value="DnaJ"/>
    <property type="match status" value="1"/>
</dbReference>
<dbReference type="SUPFAM" id="SSF46565">
    <property type="entry name" value="Chaperone J-domain"/>
    <property type="match status" value="1"/>
</dbReference>
<feature type="compositionally biased region" description="Basic and acidic residues" evidence="1">
    <location>
        <begin position="197"/>
        <end position="232"/>
    </location>
</feature>
<dbReference type="Pfam" id="PF00226">
    <property type="entry name" value="DnaJ"/>
    <property type="match status" value="1"/>
</dbReference>
<evidence type="ECO:0000259" key="2">
    <source>
        <dbReference type="PROSITE" id="PS50076"/>
    </source>
</evidence>
<dbReference type="EMBL" id="AZGZ01000005">
    <property type="protein sequence ID" value="KZZ95188.1"/>
    <property type="molecule type" value="Genomic_DNA"/>
</dbReference>
<reference evidence="3 4" key="1">
    <citation type="journal article" date="2016" name="Genome Biol. Evol.">
        <title>Divergent and convergent evolution of fungal pathogenicity.</title>
        <authorList>
            <person name="Shang Y."/>
            <person name="Xiao G."/>
            <person name="Zheng P."/>
            <person name="Cen K."/>
            <person name="Zhan S."/>
            <person name="Wang C."/>
        </authorList>
    </citation>
    <scope>NUCLEOTIDE SEQUENCE [LARGE SCALE GENOMIC DNA]</scope>
    <source>
        <strain evidence="3 4">ARSEF 7405</strain>
    </source>
</reference>
<dbReference type="PANTHER" id="PTHR44144">
    <property type="entry name" value="DNAJ HOMOLOG SUBFAMILY C MEMBER 9"/>
    <property type="match status" value="1"/>
</dbReference>
<dbReference type="PRINTS" id="PR00625">
    <property type="entry name" value="JDOMAIN"/>
</dbReference>
<dbReference type="OrthoDB" id="110024at2759"/>
<keyword evidence="3" id="KW-0346">Stress response</keyword>
<accession>A0A168BE56</accession>
<dbReference type="FunFam" id="1.10.287.110:FF:000110">
    <property type="entry name" value="DnaJ domain protein (AFU_orthologue AFUA_2G13210)"/>
    <property type="match status" value="1"/>
</dbReference>
<organism evidence="3 4">
    <name type="scientific">Ascosphaera apis ARSEF 7405</name>
    <dbReference type="NCBI Taxonomy" id="392613"/>
    <lineage>
        <taxon>Eukaryota</taxon>
        <taxon>Fungi</taxon>
        <taxon>Dikarya</taxon>
        <taxon>Ascomycota</taxon>
        <taxon>Pezizomycotina</taxon>
        <taxon>Eurotiomycetes</taxon>
        <taxon>Eurotiomycetidae</taxon>
        <taxon>Onygenales</taxon>
        <taxon>Ascosphaeraceae</taxon>
        <taxon>Ascosphaera</taxon>
    </lineage>
</organism>
<protein>
    <submittedName>
        <fullName evidence="3">Heat shock protein DnaJ</fullName>
    </submittedName>
</protein>
<evidence type="ECO:0000313" key="4">
    <source>
        <dbReference type="Proteomes" id="UP000242877"/>
    </source>
</evidence>
<gene>
    <name evidence="3" type="ORF">AAP_01676</name>
</gene>
<dbReference type="InterPro" id="IPR018253">
    <property type="entry name" value="DnaJ_domain_CS"/>
</dbReference>
<dbReference type="VEuPathDB" id="FungiDB:AAP_01676"/>
<sequence>MAEETSIPSLQELADEDLDLYDVLSVPSTATDQEIRKAYRKLALKHHPDKIHPSADSASKEEAHKTFQRVAFAYAVLSDEKRRKRYDNTGSTADFDDAEGIADWVEFFSTAYKDASEYKGSDEERRDLLNAYEKYEGDMDKVFNTVMLSEAATADGEGDEERFAGIIWEAIKGGEVEEYKAFSKESKQKKQKRKQRALKEAREASKESKKREHEEKESIGMKQKENRSKQRGVDIVPPPLIPSRNDEQLLAFLISHI</sequence>
<dbReference type="InterPro" id="IPR052594">
    <property type="entry name" value="J_domain-containing_protein"/>
</dbReference>
<name>A0A168BE56_9EURO</name>
<dbReference type="Proteomes" id="UP000242877">
    <property type="component" value="Unassembled WGS sequence"/>
</dbReference>
<dbReference type="GO" id="GO:0005737">
    <property type="term" value="C:cytoplasm"/>
    <property type="evidence" value="ECO:0007669"/>
    <property type="project" value="TreeGrafter"/>
</dbReference>
<dbReference type="Gene3D" id="1.10.287.110">
    <property type="entry name" value="DnaJ domain"/>
    <property type="match status" value="1"/>
</dbReference>
<feature type="region of interest" description="Disordered" evidence="1">
    <location>
        <begin position="182"/>
        <end position="243"/>
    </location>
</feature>
<dbReference type="InterPro" id="IPR036869">
    <property type="entry name" value="J_dom_sf"/>
</dbReference>
<comment type="caution">
    <text evidence="3">The sequence shown here is derived from an EMBL/GenBank/DDBJ whole genome shotgun (WGS) entry which is preliminary data.</text>
</comment>
<dbReference type="Pfam" id="PF23302">
    <property type="entry name" value="HTH_DNAJC9"/>
    <property type="match status" value="1"/>
</dbReference>
<dbReference type="PROSITE" id="PS50076">
    <property type="entry name" value="DNAJ_2"/>
    <property type="match status" value="1"/>
</dbReference>
<dbReference type="InterPro" id="IPR056453">
    <property type="entry name" value="HTH_DNAJC9"/>
</dbReference>
<evidence type="ECO:0000313" key="3">
    <source>
        <dbReference type="EMBL" id="KZZ95188.1"/>
    </source>
</evidence>
<dbReference type="SMART" id="SM00271">
    <property type="entry name" value="DnaJ"/>
    <property type="match status" value="1"/>
</dbReference>